<feature type="region of interest" description="Disordered" evidence="4">
    <location>
        <begin position="267"/>
        <end position="298"/>
    </location>
</feature>
<gene>
    <name evidence="8" type="ORF">CJ199_05925</name>
</gene>
<evidence type="ECO:0000313" key="8">
    <source>
        <dbReference type="EMBL" id="PMD05548.1"/>
    </source>
</evidence>
<evidence type="ECO:0000259" key="7">
    <source>
        <dbReference type="Pfam" id="PF00561"/>
    </source>
</evidence>
<evidence type="ECO:0000256" key="5">
    <source>
        <dbReference type="SAM" id="Phobius"/>
    </source>
</evidence>
<dbReference type="InterPro" id="IPR051601">
    <property type="entry name" value="Serine_prot/Carboxylest_S33"/>
</dbReference>
<keyword evidence="2 6" id="KW-0732">Signal</keyword>
<protein>
    <submittedName>
        <fullName evidence="8">TAP domain-containing protein</fullName>
    </submittedName>
</protein>
<name>A0A2N6VND6_9MICO</name>
<dbReference type="InterPro" id="IPR029058">
    <property type="entry name" value="AB_hydrolase_fold"/>
</dbReference>
<proteinExistence type="inferred from homology"/>
<feature type="compositionally biased region" description="Basic and acidic residues" evidence="4">
    <location>
        <begin position="873"/>
        <end position="884"/>
    </location>
</feature>
<dbReference type="Gene3D" id="3.40.50.1820">
    <property type="entry name" value="alpha/beta hydrolase"/>
    <property type="match status" value="1"/>
</dbReference>
<feature type="signal peptide" evidence="6">
    <location>
        <begin position="1"/>
        <end position="35"/>
    </location>
</feature>
<feature type="domain" description="AB hydrolase-1" evidence="7">
    <location>
        <begin position="231"/>
        <end position="694"/>
    </location>
</feature>
<feature type="transmembrane region" description="Helical" evidence="5">
    <location>
        <begin position="924"/>
        <end position="945"/>
    </location>
</feature>
<feature type="compositionally biased region" description="Polar residues" evidence="4">
    <location>
        <begin position="268"/>
        <end position="280"/>
    </location>
</feature>
<dbReference type="PANTHER" id="PTHR43248:SF29">
    <property type="entry name" value="TRIPEPTIDYL AMINOPEPTIDASE"/>
    <property type="match status" value="1"/>
</dbReference>
<keyword evidence="5" id="KW-0472">Membrane</keyword>
<accession>A0A2N6VND6</accession>
<evidence type="ECO:0000256" key="3">
    <source>
        <dbReference type="ARBA" id="ARBA00022801"/>
    </source>
</evidence>
<dbReference type="PANTHER" id="PTHR43248">
    <property type="entry name" value="2-SUCCINYL-6-HYDROXY-2,4-CYCLOHEXADIENE-1-CARBOXYLATE SYNTHASE"/>
    <property type="match status" value="1"/>
</dbReference>
<organism evidence="8 9">
    <name type="scientific">Brevibacterium paucivorans</name>
    <dbReference type="NCBI Taxonomy" id="170994"/>
    <lineage>
        <taxon>Bacteria</taxon>
        <taxon>Bacillati</taxon>
        <taxon>Actinomycetota</taxon>
        <taxon>Actinomycetes</taxon>
        <taxon>Micrococcales</taxon>
        <taxon>Brevibacteriaceae</taxon>
        <taxon>Brevibacterium</taxon>
    </lineage>
</organism>
<dbReference type="EMBL" id="PNHK01000002">
    <property type="protein sequence ID" value="PMD05548.1"/>
    <property type="molecule type" value="Genomic_DNA"/>
</dbReference>
<keyword evidence="5" id="KW-1133">Transmembrane helix</keyword>
<evidence type="ECO:0000313" key="9">
    <source>
        <dbReference type="Proteomes" id="UP000235598"/>
    </source>
</evidence>
<evidence type="ECO:0000256" key="2">
    <source>
        <dbReference type="ARBA" id="ARBA00022729"/>
    </source>
</evidence>
<evidence type="ECO:0000256" key="1">
    <source>
        <dbReference type="ARBA" id="ARBA00010088"/>
    </source>
</evidence>
<keyword evidence="3" id="KW-0378">Hydrolase</keyword>
<dbReference type="SUPFAM" id="SSF53474">
    <property type="entry name" value="alpha/beta-Hydrolases"/>
    <property type="match status" value="1"/>
</dbReference>
<feature type="compositionally biased region" description="Low complexity" evidence="4">
    <location>
        <begin position="71"/>
        <end position="87"/>
    </location>
</feature>
<keyword evidence="5" id="KW-0812">Transmembrane</keyword>
<dbReference type="Proteomes" id="UP000235598">
    <property type="component" value="Unassembled WGS sequence"/>
</dbReference>
<feature type="compositionally biased region" description="Basic and acidic residues" evidence="4">
    <location>
        <begin position="899"/>
        <end position="909"/>
    </location>
</feature>
<feature type="compositionally biased region" description="Basic and acidic residues" evidence="4">
    <location>
        <begin position="281"/>
        <end position="298"/>
    </location>
</feature>
<sequence length="951" mass="101244">MTQHQLQRRRRGVGAFAFISSLSLAVTMGALPAQAQPTEDAPTQDSATEAAQTPAASEEAQEIAEPRAPEETAAPEATSDAEPTETPTDADAEGAEEQPAPVDEGEEPAEDALDKYYPELAKKMFDADGDGKYKITEPVEGGKGAGNIAPGLEKFYNQKVDFSPENCEALGYRTYEDVVGRKAECGYMIAPIDVKDASKGNIAIAVMKVKSGKLDKDGKFTPTKAKGSVMWNPGGPGGSGMTMSVAGAKFDPELAEDFDMIGFDPRGTGSSMPFSQCSSDKQVDKDRESNSFGMDRDAAEEDLNNRAKRYTDDCFSNTGKRFDLGKATQEDVMKHLGTWDAVGDLDLLRSITGDDKLNYVGFSYGTRLGYVYAQKYGANVGKLVLDGVVDPGNVDKAAIESLKQINQRSDRYLTKKVTAKVPVDDSDFTDDQKDTIAQGAGFQGTFEQFALDCSEKGAKKKTYGELWPEFAGSDLADQPFSCALGDGITDTKKLTEANAKLLQTLETANDGKGLPTGQPNDNRMVSFADGRQGVFQALYSESLWSQLNVALNELKAGKSAGGLMILADQYMDRDENGHYAPMLQAFTNIRCTDSNSKGDEPSKDLLRRFAQAYDDAAPFQAATVAPGVYDYCDFWKFKGTLPGPEKLTKVPNILVISTSHDSATPYDSGVKLARLIDGTLLSVSGASHTSFISGEEEKMCVDETVNDFFKKGTVPEDGDFGAKLKKPDTAKDDLGNTVTFNTRCKVETFRESSFSTSTSKAHAGEKIGFMFGHYTSEAEYSVRVGDETVATAKSDNGGNGAGTFTLPESLEPGNVKVSLVDAKGKVLATRDLEIMKKEKPKEEEPETGGNVDNGKDGSSDEGGPDKGGSSDEGDGKDGSDKGGSSDESGSEKGGSSDGGSDKGDGKGSKDSNANGSMPRTGTELGFQAGIALILVATGAGAVVVARKRKQQ</sequence>
<feature type="compositionally biased region" description="Polar residues" evidence="4">
    <location>
        <begin position="35"/>
        <end position="55"/>
    </location>
</feature>
<comment type="caution">
    <text evidence="8">The sequence shown here is derived from an EMBL/GenBank/DDBJ whole genome shotgun (WGS) entry which is preliminary data.</text>
</comment>
<dbReference type="Pfam" id="PF00561">
    <property type="entry name" value="Abhydrolase_1"/>
    <property type="match status" value="1"/>
</dbReference>
<feature type="region of interest" description="Disordered" evidence="4">
    <location>
        <begin position="834"/>
        <end position="922"/>
    </location>
</feature>
<feature type="region of interest" description="Disordered" evidence="4">
    <location>
        <begin position="33"/>
        <end position="108"/>
    </location>
</feature>
<reference evidence="8 9" key="1">
    <citation type="submission" date="2017-09" db="EMBL/GenBank/DDBJ databases">
        <title>Bacterial strain isolated from the female urinary microbiota.</title>
        <authorList>
            <person name="Thomas-White K."/>
            <person name="Kumar N."/>
            <person name="Forster S."/>
            <person name="Putonti C."/>
            <person name="Lawley T."/>
            <person name="Wolfe A.J."/>
        </authorList>
    </citation>
    <scope>NUCLEOTIDE SEQUENCE [LARGE SCALE GENOMIC DNA]</scope>
    <source>
        <strain evidence="8 9">UMB1301</strain>
    </source>
</reference>
<evidence type="ECO:0000256" key="4">
    <source>
        <dbReference type="SAM" id="MobiDB-lite"/>
    </source>
</evidence>
<feature type="chain" id="PRO_5014600937" evidence="6">
    <location>
        <begin position="36"/>
        <end position="951"/>
    </location>
</feature>
<comment type="similarity">
    <text evidence="1">Belongs to the peptidase S33 family.</text>
</comment>
<dbReference type="RefSeq" id="WP_102238572.1">
    <property type="nucleotide sequence ID" value="NZ_PNHK01000002.1"/>
</dbReference>
<dbReference type="OrthoDB" id="3252468at2"/>
<dbReference type="AlphaFoldDB" id="A0A2N6VND6"/>
<dbReference type="GO" id="GO:0016787">
    <property type="term" value="F:hydrolase activity"/>
    <property type="evidence" value="ECO:0007669"/>
    <property type="project" value="UniProtKB-KW"/>
</dbReference>
<dbReference type="InterPro" id="IPR000073">
    <property type="entry name" value="AB_hydrolase_1"/>
</dbReference>
<evidence type="ECO:0000256" key="6">
    <source>
        <dbReference type="SAM" id="SignalP"/>
    </source>
</evidence>